<dbReference type="Proteomes" id="UP000766486">
    <property type="component" value="Unassembled WGS sequence"/>
</dbReference>
<evidence type="ECO:0000313" key="1">
    <source>
        <dbReference type="EMBL" id="VUC37585.1"/>
    </source>
</evidence>
<accession>A0ABY6V1U9</accession>
<protein>
    <submittedName>
        <fullName evidence="1">Uncharacterized protein</fullName>
    </submittedName>
</protein>
<dbReference type="EMBL" id="CABFNS010001012">
    <property type="protein sequence ID" value="VUC37585.1"/>
    <property type="molecule type" value="Genomic_DNA"/>
</dbReference>
<keyword evidence="2" id="KW-1185">Reference proteome</keyword>
<gene>
    <name evidence="1" type="ORF">CLO192961_LOCUS476185</name>
</gene>
<proteinExistence type="predicted"/>
<name>A0ABY6V1U9_BIOOC</name>
<organism evidence="1 2">
    <name type="scientific">Bionectria ochroleuca</name>
    <name type="common">Gliocladium roseum</name>
    <dbReference type="NCBI Taxonomy" id="29856"/>
    <lineage>
        <taxon>Eukaryota</taxon>
        <taxon>Fungi</taxon>
        <taxon>Dikarya</taxon>
        <taxon>Ascomycota</taxon>
        <taxon>Pezizomycotina</taxon>
        <taxon>Sordariomycetes</taxon>
        <taxon>Hypocreomycetidae</taxon>
        <taxon>Hypocreales</taxon>
        <taxon>Bionectriaceae</taxon>
        <taxon>Clonostachys</taxon>
    </lineage>
</organism>
<sequence length="470" mass="53450">MFLEPSEFMPTDEDDRMLKIPDERIPPDMARLMATYGVGPMKDNPRQEWLAMSKREAKARVEEVVTSIMAAAKYPGYMYMDAHEVQVNNLLEHNCHQATGWTWAALHHARGEIEEVMLIQEHYGLVAMTSWFTIGIISWLSWSEGIVGGDDLIEQAVERYHLLDKMPTAIDAFESGEICPDGISIIEDCPTKMRGPLSTRPVPSSTTQPRIDHLPRVKFTTKPSAQLEMEWIRSRIKRQKGVEPALPPPSYIEIDIKKKDIVKHYLRIFFHLGTRPSSQWHPQVERFSGVSALLQRKVSPPGHEQGDQSANPKEDHTYCGPSLVSLPCGSRARAIGAEGFMEKLSSPNNVVPVPASNMFPGLGTDEGTIKVMRRNPDAWPDHYLYRQATRFYRDSFLSEDPNWAVIAAKFSKTLYQWALLEEREGFSLDDELFSDNRTGPNEMREVFKAFKPFRLQTPDVAGRDTEMSEV</sequence>
<reference evidence="1 2" key="1">
    <citation type="submission" date="2019-06" db="EMBL/GenBank/DDBJ databases">
        <authorList>
            <person name="Broberg M."/>
        </authorList>
    </citation>
    <scope>NUCLEOTIDE SEQUENCE [LARGE SCALE GENOMIC DNA]</scope>
</reference>
<comment type="caution">
    <text evidence="1">The sequence shown here is derived from an EMBL/GenBank/DDBJ whole genome shotgun (WGS) entry which is preliminary data.</text>
</comment>
<evidence type="ECO:0000313" key="2">
    <source>
        <dbReference type="Proteomes" id="UP000766486"/>
    </source>
</evidence>